<comment type="caution">
    <text evidence="2">The sequence shown here is derived from an EMBL/GenBank/DDBJ whole genome shotgun (WGS) entry which is preliminary data.</text>
</comment>
<dbReference type="Proteomes" id="UP000093954">
    <property type="component" value="Unassembled WGS sequence"/>
</dbReference>
<dbReference type="EMBL" id="LROS01000055">
    <property type="protein sequence ID" value="OBR90759.1"/>
    <property type="molecule type" value="Genomic_DNA"/>
</dbReference>
<evidence type="ECO:0000313" key="3">
    <source>
        <dbReference type="Proteomes" id="UP000093954"/>
    </source>
</evidence>
<organism evidence="2 3">
    <name type="scientific">Clostridium ragsdalei P11</name>
    <dbReference type="NCBI Taxonomy" id="1353534"/>
    <lineage>
        <taxon>Bacteria</taxon>
        <taxon>Bacillati</taxon>
        <taxon>Bacillota</taxon>
        <taxon>Clostridia</taxon>
        <taxon>Eubacteriales</taxon>
        <taxon>Clostridiaceae</taxon>
        <taxon>Clostridium</taxon>
    </lineage>
</organism>
<protein>
    <submittedName>
        <fullName evidence="2">Uncharacterized protein</fullName>
    </submittedName>
</protein>
<keyword evidence="1" id="KW-1133">Transmembrane helix</keyword>
<dbReference type="AlphaFoldDB" id="A0A1A6AL04"/>
<reference evidence="2 3" key="1">
    <citation type="journal article" date="2012" name="Front. Microbiol.">
        <title>Draft Genome Sequence of the Virulent Strain 01-B526 of the Fish Pathogen Aeromonas salmonicida.</title>
        <authorList>
            <person name="Charette S.J."/>
            <person name="Brochu F."/>
            <person name="Boyle B."/>
            <person name="Filion G."/>
            <person name="Tanaka K.H."/>
            <person name="Derome N."/>
        </authorList>
    </citation>
    <scope>NUCLEOTIDE SEQUENCE [LARGE SCALE GENOMIC DNA]</scope>
    <source>
        <strain evidence="2 3">P11</strain>
    </source>
</reference>
<dbReference type="RefSeq" id="WP_065079480.1">
    <property type="nucleotide sequence ID" value="NZ_LROS01000055.1"/>
</dbReference>
<evidence type="ECO:0000313" key="2">
    <source>
        <dbReference type="EMBL" id="OBR90759.1"/>
    </source>
</evidence>
<gene>
    <name evidence="2" type="ORF">CLRAG_34070</name>
</gene>
<keyword evidence="1" id="KW-0812">Transmembrane</keyword>
<keyword evidence="1" id="KW-0472">Membrane</keyword>
<evidence type="ECO:0000256" key="1">
    <source>
        <dbReference type="SAM" id="Phobius"/>
    </source>
</evidence>
<keyword evidence="3" id="KW-1185">Reference proteome</keyword>
<feature type="transmembrane region" description="Helical" evidence="1">
    <location>
        <begin position="12"/>
        <end position="31"/>
    </location>
</feature>
<accession>A0A1A6AL04</accession>
<name>A0A1A6AL04_9CLOT</name>
<dbReference type="InterPro" id="IPR036374">
    <property type="entry name" value="OxRdtase_Mopterin-bd_sf"/>
</dbReference>
<proteinExistence type="predicted"/>
<dbReference type="PATRIC" id="fig|1353534.3.peg.3469"/>
<dbReference type="Gene3D" id="3.90.420.10">
    <property type="entry name" value="Oxidoreductase, molybdopterin-binding domain"/>
    <property type="match status" value="1"/>
</dbReference>
<sequence>MEEIFINKRNRNILFVLIMALLLIIGILAYFNHSQMTLKDTSGEKIALKDGKKVIATLNKEIIVSMQAENFSAVIHAGGRPPEKHSYKGISMRKVLERQDKNILNGKKQVVLRGVDGYAVSFSVEEVKEKDNVYLVYKEDGKLLKNRKQGGKGPYMVVPRKDAFGQRWCKYLSEVDVE</sequence>